<accession>A0AAF0E283</accession>
<dbReference type="Proteomes" id="UP001214603">
    <property type="component" value="Chromosome 6"/>
</dbReference>
<evidence type="ECO:0000313" key="5">
    <source>
        <dbReference type="Proteomes" id="UP001214603"/>
    </source>
</evidence>
<sequence length="181" mass="19893">MPTLALQVQADLQNVTRLTPTDGVDAALLLGLECTSCHEQHPNAVALDPSNVDELQRSRGEANLIVNCPSCRHENSATYVVRKPGSKDDPKLGEIAPWSEIVSDESRGWQTLCTVDFRGMTPLDPSIDTLLPDGASWTCYGAESGTLFTDVQFEEGEWHDYDEKASDEVGIADVAFRWQKV</sequence>
<dbReference type="EMBL" id="CP119939">
    <property type="protein sequence ID" value="WFD04046.1"/>
    <property type="molecule type" value="Genomic_DNA"/>
</dbReference>
<comment type="similarity">
    <text evidence="1">Belongs to the UPF0587 family.</text>
</comment>
<organism evidence="4 5">
    <name type="scientific">Malassezia obtusa</name>
    <dbReference type="NCBI Taxonomy" id="76774"/>
    <lineage>
        <taxon>Eukaryota</taxon>
        <taxon>Fungi</taxon>
        <taxon>Dikarya</taxon>
        <taxon>Basidiomycota</taxon>
        <taxon>Ustilaginomycotina</taxon>
        <taxon>Malasseziomycetes</taxon>
        <taxon>Malasseziales</taxon>
        <taxon>Malasseziaceae</taxon>
        <taxon>Malassezia</taxon>
    </lineage>
</organism>
<evidence type="ECO:0000256" key="3">
    <source>
        <dbReference type="ARBA" id="ARBA00022833"/>
    </source>
</evidence>
<dbReference type="SUPFAM" id="SSF141678">
    <property type="entry name" value="MAL13P1.257-like"/>
    <property type="match status" value="1"/>
</dbReference>
<gene>
    <name evidence="4" type="ORF">MOBT1_002743</name>
</gene>
<dbReference type="InterPro" id="IPR008584">
    <property type="entry name" value="CXXC_Zn-binding_euk"/>
</dbReference>
<keyword evidence="2" id="KW-0479">Metal-binding</keyword>
<dbReference type="GO" id="GO:0008270">
    <property type="term" value="F:zinc ion binding"/>
    <property type="evidence" value="ECO:0007669"/>
    <property type="project" value="TreeGrafter"/>
</dbReference>
<name>A0AAF0E283_9BASI</name>
<dbReference type="AlphaFoldDB" id="A0AAF0E283"/>
<proteinExistence type="inferred from homology"/>
<reference evidence="4" key="1">
    <citation type="submission" date="2023-03" db="EMBL/GenBank/DDBJ databases">
        <title>Mating type loci evolution in Malassezia.</title>
        <authorList>
            <person name="Coelho M.A."/>
        </authorList>
    </citation>
    <scope>NUCLEOTIDE SEQUENCE</scope>
    <source>
        <strain evidence="4">CBS 7876</strain>
    </source>
</reference>
<dbReference type="PANTHER" id="PTHR12857">
    <property type="entry name" value="CXXC MOTIF CONTAINING ZINC BINDING PROTEIN"/>
    <property type="match status" value="1"/>
</dbReference>
<evidence type="ECO:0000256" key="2">
    <source>
        <dbReference type="ARBA" id="ARBA00022723"/>
    </source>
</evidence>
<evidence type="ECO:0000256" key="1">
    <source>
        <dbReference type="ARBA" id="ARBA00007818"/>
    </source>
</evidence>
<dbReference type="PANTHER" id="PTHR12857:SF0">
    <property type="entry name" value="CXXC MOTIF CONTAINING ZINC BINDING PROTEIN"/>
    <property type="match status" value="1"/>
</dbReference>
<protein>
    <submittedName>
        <fullName evidence="4">Uncharacterized protein</fullName>
    </submittedName>
</protein>
<evidence type="ECO:0000313" key="4">
    <source>
        <dbReference type="EMBL" id="WFD04046.1"/>
    </source>
</evidence>
<keyword evidence="5" id="KW-1185">Reference proteome</keyword>
<keyword evidence="3" id="KW-0862">Zinc</keyword>
<dbReference type="Pfam" id="PF05907">
    <property type="entry name" value="CXXC_Zn-b_euk"/>
    <property type="match status" value="1"/>
</dbReference>